<keyword evidence="3" id="KW-1185">Reference proteome</keyword>
<reference evidence="2 3" key="1">
    <citation type="submission" date="2016-06" db="EMBL/GenBank/DDBJ databases">
        <title>Evolution of pathogenesis and genome organization in the Tremellales.</title>
        <authorList>
            <person name="Cuomo C."/>
            <person name="Litvintseva A."/>
            <person name="Heitman J."/>
            <person name="Chen Y."/>
            <person name="Sun S."/>
            <person name="Springer D."/>
            <person name="Dromer F."/>
            <person name="Young S."/>
            <person name="Zeng Q."/>
            <person name="Chapman S."/>
            <person name="Gujja S."/>
            <person name="Saif S."/>
            <person name="Birren B."/>
        </authorList>
    </citation>
    <scope>NUCLEOTIDE SEQUENCE [LARGE SCALE GENOMIC DNA]</scope>
    <source>
        <strain evidence="2 3">ATCC 28783</strain>
    </source>
</reference>
<dbReference type="Pfam" id="PF00651">
    <property type="entry name" value="BTB"/>
    <property type="match status" value="1"/>
</dbReference>
<sequence>MSDKTSSTYADADADADLTLVSSDDIHFKVHSYHLKSASAVFRAMLEMPDPNAERPNIHLTDREIENAEVLEGALNILYSKAWPIDTGTYRFKLIKINRFLLKYECEGAIDKVVSLLHRWIAFGRVSAWYAFLVSADLNDVVTCSRAMRRAGLCAFSGTSGLQDSESTSSPFDIAGLSLERFSQIPVPMLWAILRATRHQNGLPTSDEGWDKMAKHFCELLKVKDDKP</sequence>
<feature type="domain" description="BTB" evidence="1">
    <location>
        <begin position="16"/>
        <end position="87"/>
    </location>
</feature>
<evidence type="ECO:0000259" key="1">
    <source>
        <dbReference type="PROSITE" id="PS50097"/>
    </source>
</evidence>
<evidence type="ECO:0000313" key="2">
    <source>
        <dbReference type="EMBL" id="RXK41970.1"/>
    </source>
</evidence>
<dbReference type="SUPFAM" id="SSF54695">
    <property type="entry name" value="POZ domain"/>
    <property type="match status" value="1"/>
</dbReference>
<dbReference type="OrthoDB" id="2574774at2759"/>
<dbReference type="Gene3D" id="3.30.710.10">
    <property type="entry name" value="Potassium Channel Kv1.1, Chain A"/>
    <property type="match status" value="1"/>
</dbReference>
<dbReference type="VEuPathDB" id="FungiDB:TREMEDRAFT_61870"/>
<dbReference type="AlphaFoldDB" id="A0A4Q1BV86"/>
<dbReference type="EMBL" id="SDIL01000004">
    <property type="protein sequence ID" value="RXK41970.1"/>
    <property type="molecule type" value="Genomic_DNA"/>
</dbReference>
<evidence type="ECO:0000313" key="3">
    <source>
        <dbReference type="Proteomes" id="UP000289152"/>
    </source>
</evidence>
<accession>A0A4Q1BV86</accession>
<name>A0A4Q1BV86_TREME</name>
<comment type="caution">
    <text evidence="2">The sequence shown here is derived from an EMBL/GenBank/DDBJ whole genome shotgun (WGS) entry which is preliminary data.</text>
</comment>
<dbReference type="InParanoid" id="A0A4Q1BV86"/>
<dbReference type="InterPro" id="IPR011333">
    <property type="entry name" value="SKP1/BTB/POZ_sf"/>
</dbReference>
<proteinExistence type="predicted"/>
<dbReference type="Proteomes" id="UP000289152">
    <property type="component" value="Unassembled WGS sequence"/>
</dbReference>
<protein>
    <recommendedName>
        <fullName evidence="1">BTB domain-containing protein</fullName>
    </recommendedName>
</protein>
<dbReference type="STRING" id="5217.A0A4Q1BV86"/>
<dbReference type="InterPro" id="IPR000210">
    <property type="entry name" value="BTB/POZ_dom"/>
</dbReference>
<dbReference type="PROSITE" id="PS50097">
    <property type="entry name" value="BTB"/>
    <property type="match status" value="1"/>
</dbReference>
<organism evidence="2 3">
    <name type="scientific">Tremella mesenterica</name>
    <name type="common">Jelly fungus</name>
    <dbReference type="NCBI Taxonomy" id="5217"/>
    <lineage>
        <taxon>Eukaryota</taxon>
        <taxon>Fungi</taxon>
        <taxon>Dikarya</taxon>
        <taxon>Basidiomycota</taxon>
        <taxon>Agaricomycotina</taxon>
        <taxon>Tremellomycetes</taxon>
        <taxon>Tremellales</taxon>
        <taxon>Tremellaceae</taxon>
        <taxon>Tremella</taxon>
    </lineage>
</organism>
<gene>
    <name evidence="2" type="ORF">M231_00691</name>
</gene>